<dbReference type="InterPro" id="IPR027417">
    <property type="entry name" value="P-loop_NTPase"/>
</dbReference>
<dbReference type="PROSITE" id="PS50893">
    <property type="entry name" value="ABC_TRANSPORTER_2"/>
    <property type="match status" value="1"/>
</dbReference>
<dbReference type="Proteomes" id="UP000789508">
    <property type="component" value="Unassembled WGS sequence"/>
</dbReference>
<evidence type="ECO:0000256" key="4">
    <source>
        <dbReference type="ARBA" id="ARBA00022737"/>
    </source>
</evidence>
<feature type="region of interest" description="Disordered" evidence="9">
    <location>
        <begin position="595"/>
        <end position="635"/>
    </location>
</feature>
<feature type="transmembrane region" description="Helical" evidence="10">
    <location>
        <begin position="269"/>
        <end position="287"/>
    </location>
</feature>
<dbReference type="OrthoDB" id="6500128at2759"/>
<dbReference type="InterPro" id="IPR011527">
    <property type="entry name" value="ABC1_TM_dom"/>
</dbReference>
<dbReference type="InterPro" id="IPR036640">
    <property type="entry name" value="ABC1_TM_sf"/>
</dbReference>
<keyword evidence="7 10" id="KW-1133">Transmembrane helix</keyword>
<evidence type="ECO:0000256" key="9">
    <source>
        <dbReference type="SAM" id="MobiDB-lite"/>
    </source>
</evidence>
<dbReference type="Gene3D" id="3.40.50.300">
    <property type="entry name" value="P-loop containing nucleotide triphosphate hydrolases"/>
    <property type="match status" value="1"/>
</dbReference>
<keyword evidence="2" id="KW-0813">Transport</keyword>
<evidence type="ECO:0000256" key="8">
    <source>
        <dbReference type="ARBA" id="ARBA00023136"/>
    </source>
</evidence>
<dbReference type="CDD" id="cd03244">
    <property type="entry name" value="ABCC_MRP_domain2"/>
    <property type="match status" value="1"/>
</dbReference>
<dbReference type="GO" id="GO:0000329">
    <property type="term" value="C:fungal-type vacuole membrane"/>
    <property type="evidence" value="ECO:0007669"/>
    <property type="project" value="TreeGrafter"/>
</dbReference>
<proteinExistence type="predicted"/>
<dbReference type="InterPro" id="IPR050173">
    <property type="entry name" value="ABC_transporter_C-like"/>
</dbReference>
<gene>
    <name evidence="13" type="ORF">ALEPTO_LOCUS3317</name>
</gene>
<dbReference type="PANTHER" id="PTHR24223">
    <property type="entry name" value="ATP-BINDING CASSETTE SUB-FAMILY C"/>
    <property type="match status" value="1"/>
</dbReference>
<dbReference type="InterPro" id="IPR017871">
    <property type="entry name" value="ABC_transporter-like_CS"/>
</dbReference>
<dbReference type="GO" id="GO:0140359">
    <property type="term" value="F:ABC-type transporter activity"/>
    <property type="evidence" value="ECO:0007669"/>
    <property type="project" value="InterPro"/>
</dbReference>
<dbReference type="PROSITE" id="PS00211">
    <property type="entry name" value="ABC_TRANSPORTER_1"/>
    <property type="match status" value="1"/>
</dbReference>
<dbReference type="SUPFAM" id="SSF90123">
    <property type="entry name" value="ABC transporter transmembrane region"/>
    <property type="match status" value="1"/>
</dbReference>
<reference evidence="13" key="1">
    <citation type="submission" date="2021-06" db="EMBL/GenBank/DDBJ databases">
        <authorList>
            <person name="Kallberg Y."/>
            <person name="Tangrot J."/>
            <person name="Rosling A."/>
        </authorList>
    </citation>
    <scope>NUCLEOTIDE SEQUENCE</scope>
    <source>
        <strain evidence="13">FL130A</strain>
    </source>
</reference>
<dbReference type="Pfam" id="PF00664">
    <property type="entry name" value="ABC_membrane"/>
    <property type="match status" value="1"/>
</dbReference>
<feature type="transmembrane region" description="Helical" evidence="10">
    <location>
        <begin position="408"/>
        <end position="428"/>
    </location>
</feature>
<evidence type="ECO:0000256" key="5">
    <source>
        <dbReference type="ARBA" id="ARBA00022741"/>
    </source>
</evidence>
<dbReference type="SMART" id="SM00382">
    <property type="entry name" value="AAA"/>
    <property type="match status" value="1"/>
</dbReference>
<keyword evidence="5" id="KW-0547">Nucleotide-binding</keyword>
<feature type="transmembrane region" description="Helical" evidence="10">
    <location>
        <begin position="384"/>
        <end position="402"/>
    </location>
</feature>
<dbReference type="GO" id="GO:0005524">
    <property type="term" value="F:ATP binding"/>
    <property type="evidence" value="ECO:0007669"/>
    <property type="project" value="UniProtKB-KW"/>
</dbReference>
<dbReference type="CDD" id="cd18604">
    <property type="entry name" value="ABC_6TM_VMR1_D2_like"/>
    <property type="match status" value="1"/>
</dbReference>
<protein>
    <submittedName>
        <fullName evidence="13">4035_t:CDS:1</fullName>
    </submittedName>
</protein>
<evidence type="ECO:0000256" key="1">
    <source>
        <dbReference type="ARBA" id="ARBA00004370"/>
    </source>
</evidence>
<evidence type="ECO:0000313" key="13">
    <source>
        <dbReference type="EMBL" id="CAG8497646.1"/>
    </source>
</evidence>
<evidence type="ECO:0000256" key="2">
    <source>
        <dbReference type="ARBA" id="ARBA00022448"/>
    </source>
</evidence>
<dbReference type="InterPro" id="IPR003439">
    <property type="entry name" value="ABC_transporter-like_ATP-bd"/>
</dbReference>
<evidence type="ECO:0000256" key="3">
    <source>
        <dbReference type="ARBA" id="ARBA00022692"/>
    </source>
</evidence>
<feature type="compositionally biased region" description="Low complexity" evidence="9">
    <location>
        <begin position="605"/>
        <end position="621"/>
    </location>
</feature>
<evidence type="ECO:0000256" key="7">
    <source>
        <dbReference type="ARBA" id="ARBA00022989"/>
    </source>
</evidence>
<dbReference type="PROSITE" id="PS50929">
    <property type="entry name" value="ABC_TM1F"/>
    <property type="match status" value="1"/>
</dbReference>
<feature type="domain" description="ABC transmembrane type-1" evidence="12">
    <location>
        <begin position="92"/>
        <end position="432"/>
    </location>
</feature>
<comment type="caution">
    <text evidence="13">The sequence shown here is derived from an EMBL/GenBank/DDBJ whole genome shotgun (WGS) entry which is preliminary data.</text>
</comment>
<feature type="region of interest" description="Disordered" evidence="9">
    <location>
        <begin position="26"/>
        <end position="63"/>
    </location>
</feature>
<feature type="transmembrane region" description="Helical" evidence="10">
    <location>
        <begin position="193"/>
        <end position="215"/>
    </location>
</feature>
<evidence type="ECO:0000256" key="6">
    <source>
        <dbReference type="ARBA" id="ARBA00022840"/>
    </source>
</evidence>
<accession>A0A9N9EXJ8</accession>
<dbReference type="PANTHER" id="PTHR24223:SF353">
    <property type="entry name" value="ABC TRANSPORTER ATP-BINDING PROTEIN_PERMEASE VMR1-RELATED"/>
    <property type="match status" value="1"/>
</dbReference>
<organism evidence="13 14">
    <name type="scientific">Ambispora leptoticha</name>
    <dbReference type="NCBI Taxonomy" id="144679"/>
    <lineage>
        <taxon>Eukaryota</taxon>
        <taxon>Fungi</taxon>
        <taxon>Fungi incertae sedis</taxon>
        <taxon>Mucoromycota</taxon>
        <taxon>Glomeromycotina</taxon>
        <taxon>Glomeromycetes</taxon>
        <taxon>Archaeosporales</taxon>
        <taxon>Ambisporaceae</taxon>
        <taxon>Ambispora</taxon>
    </lineage>
</organism>
<evidence type="ECO:0000256" key="10">
    <source>
        <dbReference type="SAM" id="Phobius"/>
    </source>
</evidence>
<dbReference type="EMBL" id="CAJVPS010000602">
    <property type="protein sequence ID" value="CAG8497646.1"/>
    <property type="molecule type" value="Genomic_DNA"/>
</dbReference>
<feature type="compositionally biased region" description="Polar residues" evidence="9">
    <location>
        <begin position="595"/>
        <end position="604"/>
    </location>
</feature>
<dbReference type="Gene3D" id="1.20.1560.10">
    <property type="entry name" value="ABC transporter type 1, transmembrane domain"/>
    <property type="match status" value="1"/>
</dbReference>
<keyword evidence="3 10" id="KW-0812">Transmembrane</keyword>
<evidence type="ECO:0000259" key="11">
    <source>
        <dbReference type="PROSITE" id="PS50893"/>
    </source>
</evidence>
<keyword evidence="14" id="KW-1185">Reference proteome</keyword>
<keyword evidence="6" id="KW-0067">ATP-binding</keyword>
<evidence type="ECO:0000259" key="12">
    <source>
        <dbReference type="PROSITE" id="PS50929"/>
    </source>
</evidence>
<feature type="transmembrane region" description="Helical" evidence="10">
    <location>
        <begin position="294"/>
        <end position="313"/>
    </location>
</feature>
<feature type="transmembrane region" description="Helical" evidence="10">
    <location>
        <begin position="328"/>
        <end position="348"/>
    </location>
</feature>
<dbReference type="GO" id="GO:0016887">
    <property type="term" value="F:ATP hydrolysis activity"/>
    <property type="evidence" value="ECO:0007669"/>
    <property type="project" value="InterPro"/>
</dbReference>
<dbReference type="AlphaFoldDB" id="A0A9N9EXJ8"/>
<comment type="subcellular location">
    <subcellularLocation>
        <location evidence="1">Membrane</location>
    </subcellularLocation>
</comment>
<evidence type="ECO:0000313" key="14">
    <source>
        <dbReference type="Proteomes" id="UP000789508"/>
    </source>
</evidence>
<dbReference type="InterPro" id="IPR003593">
    <property type="entry name" value="AAA+_ATPase"/>
</dbReference>
<feature type="transmembrane region" description="Helical" evidence="10">
    <location>
        <begin position="88"/>
        <end position="107"/>
    </location>
</feature>
<dbReference type="FunFam" id="3.40.50.300:FF:001354">
    <property type="entry name" value="ATP-binding cassette (ABC) transporter, putative"/>
    <property type="match status" value="1"/>
</dbReference>
<name>A0A9N9EXJ8_9GLOM</name>
<dbReference type="Pfam" id="PF00005">
    <property type="entry name" value="ABC_tran"/>
    <property type="match status" value="1"/>
</dbReference>
<feature type="compositionally biased region" description="Polar residues" evidence="9">
    <location>
        <begin position="622"/>
        <end position="635"/>
    </location>
</feature>
<keyword evidence="8 10" id="KW-0472">Membrane</keyword>
<keyword evidence="4" id="KW-0677">Repeat</keyword>
<feature type="domain" description="ABC transporter" evidence="11">
    <location>
        <begin position="473"/>
        <end position="735"/>
    </location>
</feature>
<sequence>MKDGQVVGEGSADKMLSSGLIEDVTQDADAEGKEDSIEAVTDDQGETTPQRKKKVSEKDGKLMTEESSAEGTVEWKIYKLYLKASGGFWFWIFLMVMFILAQILEVGQDWWIREWTRAYTDIRGQISGLVSATSSIVFSWGRGITSIIRESHLTENFLSSQFISHLNNSLSPSVHNSMSYNTKSDNQQVNVDYYIGVYVLIGLSSTLFASVRSYYMYWGSLLASKKLHNAMLDKILSAKIRFFDTTPIGRIMNRFSKDMETIDQNLSPILMFLIYSLIATTTVILVISSVMPTFLIAGFFIAALYVMIGAYYLSTSRALKRLESTTRSPVYAVFGETIIGVATIRAFGAETRLMQKMLNLVDGNNRPFIFNWACNRWLHTRVDLAGGLVCLSTGVIVIYSLSKGMESGLAGFALTYALNFTGHIIWVLRMYALQELNMNSVERVQEYLVLEEEPPRIIDDHRPPSDWPSKGNILVENLVMRYAPEHPPVLMNVSFHIRPSEKIGIVGRTGSGKSTLALSFFRFMEPTSGQIIIDDIDISTIGLFDLRSRLTIIPQDPVLFSGTLRSNLDPFEEYDDAALWNALRRAHLIEDNSLTTQETNSNYDSSSNQLPSSPSNPSQNQFTWSLDSPVSENGSNFSQGQRQLIALARALVRRSRLIIMDEATASVDFKTDRIIQETIRQEFNDATLLCIAHHAGTVVEFDHPYVLLKDPKSIFRGMCERSGELGELLEMAKKRYGQEMGNDV</sequence>
<dbReference type="SUPFAM" id="SSF52540">
    <property type="entry name" value="P-loop containing nucleoside triphosphate hydrolases"/>
    <property type="match status" value="1"/>
</dbReference>